<protein>
    <submittedName>
        <fullName evidence="1">Uncharacterized protein</fullName>
    </submittedName>
</protein>
<gene>
    <name evidence="1" type="ORF">LVY65_06155</name>
</gene>
<evidence type="ECO:0000313" key="2">
    <source>
        <dbReference type="Proteomes" id="UP001139410"/>
    </source>
</evidence>
<dbReference type="RefSeq" id="WP_235067100.1">
    <property type="nucleotide sequence ID" value="NZ_JAKFGM010000001.1"/>
</dbReference>
<dbReference type="EMBL" id="JAKFGM010000001">
    <property type="protein sequence ID" value="MCF2514646.1"/>
    <property type="molecule type" value="Genomic_DNA"/>
</dbReference>
<proteinExistence type="predicted"/>
<dbReference type="AlphaFoldDB" id="A0A9X1U4Z2"/>
<dbReference type="Proteomes" id="UP001139410">
    <property type="component" value="Unassembled WGS sequence"/>
</dbReference>
<comment type="caution">
    <text evidence="1">The sequence shown here is derived from an EMBL/GenBank/DDBJ whole genome shotgun (WGS) entry which is preliminary data.</text>
</comment>
<sequence>MPRGLIFLIVVVLLLVGGMFLLSRSAEEVPVQTMEADVSSNAAAN</sequence>
<accession>A0A9X1U4Z2</accession>
<keyword evidence="2" id="KW-1185">Reference proteome</keyword>
<name>A0A9X1U4Z2_9SPHN</name>
<reference evidence="1" key="1">
    <citation type="submission" date="2022-01" db="EMBL/GenBank/DDBJ databases">
        <authorList>
            <person name="Jo J.-H."/>
            <person name="Im W.-T."/>
        </authorList>
    </citation>
    <scope>NUCLEOTIDE SEQUENCE</scope>
    <source>
        <strain evidence="1">G124</strain>
    </source>
</reference>
<evidence type="ECO:0000313" key="1">
    <source>
        <dbReference type="EMBL" id="MCF2514646.1"/>
    </source>
</evidence>
<organism evidence="1 2">
    <name type="scientific">Sphingomonas cremea</name>
    <dbReference type="NCBI Taxonomy" id="2904799"/>
    <lineage>
        <taxon>Bacteria</taxon>
        <taxon>Pseudomonadati</taxon>
        <taxon>Pseudomonadota</taxon>
        <taxon>Alphaproteobacteria</taxon>
        <taxon>Sphingomonadales</taxon>
        <taxon>Sphingomonadaceae</taxon>
        <taxon>Sphingomonas</taxon>
    </lineage>
</organism>